<keyword evidence="2" id="KW-1185">Reference proteome</keyword>
<proteinExistence type="predicted"/>
<gene>
    <name evidence="1" type="ORF">OJF2_71470</name>
</gene>
<organism evidence="1 2">
    <name type="scientific">Aquisphaera giovannonii</name>
    <dbReference type="NCBI Taxonomy" id="406548"/>
    <lineage>
        <taxon>Bacteria</taxon>
        <taxon>Pseudomonadati</taxon>
        <taxon>Planctomycetota</taxon>
        <taxon>Planctomycetia</taxon>
        <taxon>Isosphaerales</taxon>
        <taxon>Isosphaeraceae</taxon>
        <taxon>Aquisphaera</taxon>
    </lineage>
</organism>
<protein>
    <submittedName>
        <fullName evidence="1">Uncharacterized protein</fullName>
    </submittedName>
</protein>
<accession>A0A5B9WEA9</accession>
<evidence type="ECO:0000313" key="2">
    <source>
        <dbReference type="Proteomes" id="UP000324233"/>
    </source>
</evidence>
<sequence>MDIRGNMTMSYLGVPRLHFAGTFLARPSTINNDIANYDPTTSPLDPGWNPDGDARWDLLGCQVTAAYYADGTSAASASADPIVGTPLISISSPPAKIVDLDPDQQLVSEIWGLRVRLGGPASGSLDARYRVAAFCDLWPRAQQSTGDQPLGASYQSALEDIEWPQAPASRFLADLHRASPDLLSIKFNLDGINLDQGPTLGHGRVVGTVGPASADEPKHFVLGRLLRPSRQQGKNQRSAFTFAQARVCTDRKKVIVDLGNSLPTTTPGGPIDASLIGEVELAVVDQGGRATTLGPVQYQADDWYTSTAGVQEFPDGRTLSDAQLAALEGGRLALLPAGSGGVGPASRPPLIENASSSVLRADRYVYRLNPGDEATVELYLTKAGKPLAGETIALAYAPQRLPAEETVGTPESALAFPTPTIPEKTDGNGRVRFTLKAADPGNPRQFIDGQVYGVAYSWPQEQPGQAQADPSLFVSALVWDAFTFTPPATWWGTVQPILSQYARLYPFMMQFVDLGDYGSVVANRSRIEQVMKLDPEHPGYMPVTRDLSRAKRDMILGWFAAGAPEGTPPS</sequence>
<dbReference type="Proteomes" id="UP000324233">
    <property type="component" value="Chromosome"/>
</dbReference>
<reference evidence="1 2" key="1">
    <citation type="submission" date="2019-08" db="EMBL/GenBank/DDBJ databases">
        <title>Deep-cultivation of Planctomycetes and their phenomic and genomic characterization uncovers novel biology.</title>
        <authorList>
            <person name="Wiegand S."/>
            <person name="Jogler M."/>
            <person name="Boedeker C."/>
            <person name="Pinto D."/>
            <person name="Vollmers J."/>
            <person name="Rivas-Marin E."/>
            <person name="Kohn T."/>
            <person name="Peeters S.H."/>
            <person name="Heuer A."/>
            <person name="Rast P."/>
            <person name="Oberbeckmann S."/>
            <person name="Bunk B."/>
            <person name="Jeske O."/>
            <person name="Meyerdierks A."/>
            <person name="Storesund J.E."/>
            <person name="Kallscheuer N."/>
            <person name="Luecker S."/>
            <person name="Lage O.M."/>
            <person name="Pohl T."/>
            <person name="Merkel B.J."/>
            <person name="Hornburger P."/>
            <person name="Mueller R.-W."/>
            <person name="Bruemmer F."/>
            <person name="Labrenz M."/>
            <person name="Spormann A.M."/>
            <person name="Op den Camp H."/>
            <person name="Overmann J."/>
            <person name="Amann R."/>
            <person name="Jetten M.S.M."/>
            <person name="Mascher T."/>
            <person name="Medema M.H."/>
            <person name="Devos D.P."/>
            <person name="Kaster A.-K."/>
            <person name="Ovreas L."/>
            <person name="Rohde M."/>
            <person name="Galperin M.Y."/>
            <person name="Jogler C."/>
        </authorList>
    </citation>
    <scope>NUCLEOTIDE SEQUENCE [LARGE SCALE GENOMIC DNA]</scope>
    <source>
        <strain evidence="1 2">OJF2</strain>
    </source>
</reference>
<dbReference type="EMBL" id="CP042997">
    <property type="protein sequence ID" value="QEH38544.1"/>
    <property type="molecule type" value="Genomic_DNA"/>
</dbReference>
<name>A0A5B9WEA9_9BACT</name>
<dbReference type="KEGG" id="agv:OJF2_71470"/>
<dbReference type="AlphaFoldDB" id="A0A5B9WEA9"/>
<evidence type="ECO:0000313" key="1">
    <source>
        <dbReference type="EMBL" id="QEH38544.1"/>
    </source>
</evidence>